<name>A0A3P7J6V4_STRVU</name>
<proteinExistence type="predicted"/>
<evidence type="ECO:0000313" key="3">
    <source>
        <dbReference type="Proteomes" id="UP000270094"/>
    </source>
</evidence>
<gene>
    <name evidence="2" type="ORF">SVUK_LOCUS13974</name>
</gene>
<feature type="region of interest" description="Disordered" evidence="1">
    <location>
        <begin position="55"/>
        <end position="85"/>
    </location>
</feature>
<protein>
    <submittedName>
        <fullName evidence="2">Uncharacterized protein</fullName>
    </submittedName>
</protein>
<keyword evidence="3" id="KW-1185">Reference proteome</keyword>
<sequence length="102" mass="11268">MPRLQSESSICFVGYEKMGNETKHPHQISRQNNFIPILGSFRTGLFLECTSSSEPSHAPPLREAPLPGKCHAPARDSDVGQAKYPKINENSVDGVIAQFRCI</sequence>
<dbReference type="AlphaFoldDB" id="A0A3P7J6V4"/>
<reference evidence="2 3" key="1">
    <citation type="submission" date="2018-11" db="EMBL/GenBank/DDBJ databases">
        <authorList>
            <consortium name="Pathogen Informatics"/>
        </authorList>
    </citation>
    <scope>NUCLEOTIDE SEQUENCE [LARGE SCALE GENOMIC DNA]</scope>
</reference>
<organism evidence="2 3">
    <name type="scientific">Strongylus vulgaris</name>
    <name type="common">Blood worm</name>
    <dbReference type="NCBI Taxonomy" id="40348"/>
    <lineage>
        <taxon>Eukaryota</taxon>
        <taxon>Metazoa</taxon>
        <taxon>Ecdysozoa</taxon>
        <taxon>Nematoda</taxon>
        <taxon>Chromadorea</taxon>
        <taxon>Rhabditida</taxon>
        <taxon>Rhabditina</taxon>
        <taxon>Rhabditomorpha</taxon>
        <taxon>Strongyloidea</taxon>
        <taxon>Strongylidae</taxon>
        <taxon>Strongylus</taxon>
    </lineage>
</organism>
<dbReference type="Proteomes" id="UP000270094">
    <property type="component" value="Unassembled WGS sequence"/>
</dbReference>
<dbReference type="EMBL" id="UYYB01103515">
    <property type="protein sequence ID" value="VDM78976.1"/>
    <property type="molecule type" value="Genomic_DNA"/>
</dbReference>
<accession>A0A3P7J6V4</accession>
<evidence type="ECO:0000313" key="2">
    <source>
        <dbReference type="EMBL" id="VDM78976.1"/>
    </source>
</evidence>
<evidence type="ECO:0000256" key="1">
    <source>
        <dbReference type="SAM" id="MobiDB-lite"/>
    </source>
</evidence>